<dbReference type="HAMAP" id="MF_00033">
    <property type="entry name" value="MurG"/>
    <property type="match status" value="1"/>
</dbReference>
<keyword evidence="8 10" id="KW-0131">Cell cycle</keyword>
<keyword evidence="3 10" id="KW-0328">Glycosyltransferase</keyword>
<dbReference type="Pfam" id="PF03033">
    <property type="entry name" value="Glyco_transf_28"/>
    <property type="match status" value="1"/>
</dbReference>
<evidence type="ECO:0000256" key="3">
    <source>
        <dbReference type="ARBA" id="ARBA00022676"/>
    </source>
</evidence>
<dbReference type="InterPro" id="IPR006009">
    <property type="entry name" value="GlcNAc_MurG"/>
</dbReference>
<dbReference type="NCBIfam" id="TIGR01133">
    <property type="entry name" value="murG"/>
    <property type="match status" value="1"/>
</dbReference>
<feature type="binding site" evidence="10">
    <location>
        <begin position="19"/>
        <end position="21"/>
    </location>
    <ligand>
        <name>UDP-N-acetyl-alpha-D-glucosamine</name>
        <dbReference type="ChEBI" id="CHEBI:57705"/>
    </ligand>
</feature>
<evidence type="ECO:0000256" key="7">
    <source>
        <dbReference type="ARBA" id="ARBA00023136"/>
    </source>
</evidence>
<name>A0ABV0IML7_9MICC</name>
<dbReference type="PANTHER" id="PTHR21015:SF22">
    <property type="entry name" value="GLYCOSYLTRANSFERASE"/>
    <property type="match status" value="1"/>
</dbReference>
<feature type="binding site" evidence="10">
    <location>
        <position position="175"/>
    </location>
    <ligand>
        <name>UDP-N-acetyl-alpha-D-glucosamine</name>
        <dbReference type="ChEBI" id="CHEBI:57705"/>
    </ligand>
</feature>
<proteinExistence type="inferred from homology"/>
<reference evidence="13 14" key="1">
    <citation type="submission" date="2024-05" db="EMBL/GenBank/DDBJ databases">
        <authorList>
            <person name="Yi C."/>
        </authorList>
    </citation>
    <scope>NUCLEOTIDE SEQUENCE [LARGE SCALE GENOMIC DNA]</scope>
    <source>
        <strain evidence="13 14">XS13</strain>
    </source>
</reference>
<dbReference type="InterPro" id="IPR004276">
    <property type="entry name" value="GlycoTrans_28_N"/>
</dbReference>
<dbReference type="Gene3D" id="3.40.50.2000">
    <property type="entry name" value="Glycogen Phosphorylase B"/>
    <property type="match status" value="2"/>
</dbReference>
<dbReference type="RefSeq" id="WP_347921563.1">
    <property type="nucleotide sequence ID" value="NZ_JBDXMX010000007.1"/>
</dbReference>
<evidence type="ECO:0000256" key="9">
    <source>
        <dbReference type="ARBA" id="ARBA00023316"/>
    </source>
</evidence>
<feature type="binding site" evidence="10">
    <location>
        <position position="306"/>
    </location>
    <ligand>
        <name>UDP-N-acetyl-alpha-D-glucosamine</name>
        <dbReference type="ChEBI" id="CHEBI:57705"/>
    </ligand>
</feature>
<evidence type="ECO:0000256" key="5">
    <source>
        <dbReference type="ARBA" id="ARBA00022960"/>
    </source>
</evidence>
<dbReference type="InterPro" id="IPR007235">
    <property type="entry name" value="Glyco_trans_28_C"/>
</dbReference>
<comment type="similarity">
    <text evidence="10">Belongs to the glycosyltransferase 28 family. MurG subfamily.</text>
</comment>
<evidence type="ECO:0000256" key="2">
    <source>
        <dbReference type="ARBA" id="ARBA00022618"/>
    </source>
</evidence>
<keyword evidence="4 10" id="KW-0808">Transferase</keyword>
<keyword evidence="6 10" id="KW-0573">Peptidoglycan synthesis</keyword>
<accession>A0ABV0IML7</accession>
<evidence type="ECO:0000256" key="10">
    <source>
        <dbReference type="HAMAP-Rule" id="MF_00033"/>
    </source>
</evidence>
<keyword evidence="7 10" id="KW-0472">Membrane</keyword>
<feature type="domain" description="Glycosyl transferase family 28 C-terminal" evidence="12">
    <location>
        <begin position="202"/>
        <end position="356"/>
    </location>
</feature>
<dbReference type="EMBL" id="JBDXMX010000007">
    <property type="protein sequence ID" value="MEO9248859.1"/>
    <property type="molecule type" value="Genomic_DNA"/>
</dbReference>
<comment type="caution">
    <text evidence="13">The sequence shown here is derived from an EMBL/GenBank/DDBJ whole genome shotgun (WGS) entry which is preliminary data.</text>
</comment>
<protein>
    <recommendedName>
        <fullName evidence="10">UDP-N-acetylglucosamine--N-acetylmuramyl-(pentapeptide) pyrophosphoryl-undecaprenol N-acetylglucosamine transferase</fullName>
        <ecNumber evidence="10">2.4.1.227</ecNumber>
    </recommendedName>
    <alternativeName>
        <fullName evidence="10">Undecaprenyl-PP-MurNAc-pentapeptide-UDPGlcNAc GlcNAc transferase</fullName>
    </alternativeName>
</protein>
<evidence type="ECO:0000256" key="8">
    <source>
        <dbReference type="ARBA" id="ARBA00023306"/>
    </source>
</evidence>
<keyword evidence="9 10" id="KW-0961">Cell wall biogenesis/degradation</keyword>
<comment type="pathway">
    <text evidence="10">Cell wall biogenesis; peptidoglycan biosynthesis.</text>
</comment>
<keyword evidence="2 10" id="KW-0132">Cell division</keyword>
<dbReference type="PANTHER" id="PTHR21015">
    <property type="entry name" value="UDP-N-ACETYLGLUCOSAMINE--N-ACETYLMURAMYL-(PENTAPEPTIDE) PYROPHOSPHORYL-UNDECAPRENOL N-ACETYLGLUCOSAMINE TRANSFERASE 1"/>
    <property type="match status" value="1"/>
</dbReference>
<feature type="binding site" evidence="10">
    <location>
        <position position="138"/>
    </location>
    <ligand>
        <name>UDP-N-acetyl-alpha-D-glucosamine</name>
        <dbReference type="ChEBI" id="CHEBI:57705"/>
    </ligand>
</feature>
<keyword evidence="1 10" id="KW-1003">Cell membrane</keyword>
<gene>
    <name evidence="10 13" type="primary">murG</name>
    <name evidence="13" type="ORF">ABDK96_14340</name>
</gene>
<dbReference type="SUPFAM" id="SSF53756">
    <property type="entry name" value="UDP-Glycosyltransferase/glycogen phosphorylase"/>
    <property type="match status" value="1"/>
</dbReference>
<evidence type="ECO:0000256" key="1">
    <source>
        <dbReference type="ARBA" id="ARBA00022475"/>
    </source>
</evidence>
<feature type="domain" description="Glycosyltransferase family 28 N-terminal" evidence="11">
    <location>
        <begin position="12"/>
        <end position="156"/>
    </location>
</feature>
<evidence type="ECO:0000259" key="11">
    <source>
        <dbReference type="Pfam" id="PF03033"/>
    </source>
</evidence>
<evidence type="ECO:0000259" key="12">
    <source>
        <dbReference type="Pfam" id="PF04101"/>
    </source>
</evidence>
<dbReference type="Pfam" id="PF04101">
    <property type="entry name" value="Glyco_tran_28_C"/>
    <property type="match status" value="1"/>
</dbReference>
<comment type="function">
    <text evidence="10">Cell wall formation. Catalyzes the transfer of a GlcNAc subunit on undecaprenyl-pyrophosphoryl-MurNAc-pentapeptide (lipid intermediate I) to form undecaprenyl-pyrophosphoryl-MurNAc-(pentapeptide)GlcNAc (lipid intermediate II).</text>
</comment>
<dbReference type="Proteomes" id="UP001484097">
    <property type="component" value="Unassembled WGS sequence"/>
</dbReference>
<keyword evidence="5 10" id="KW-0133">Cell shape</keyword>
<evidence type="ECO:0000313" key="14">
    <source>
        <dbReference type="Proteomes" id="UP001484097"/>
    </source>
</evidence>
<comment type="catalytic activity">
    <reaction evidence="10">
        <text>di-trans,octa-cis-undecaprenyl diphospho-N-acetyl-alpha-D-muramoyl-L-alanyl-D-glutamyl-meso-2,6-diaminopimeloyl-D-alanyl-D-alanine + UDP-N-acetyl-alpha-D-glucosamine = di-trans,octa-cis-undecaprenyl diphospho-[N-acetyl-alpha-D-glucosaminyl-(1-&gt;4)]-N-acetyl-alpha-D-muramoyl-L-alanyl-D-glutamyl-meso-2,6-diaminopimeloyl-D-alanyl-D-alanine + UDP + H(+)</text>
        <dbReference type="Rhea" id="RHEA:31227"/>
        <dbReference type="ChEBI" id="CHEBI:15378"/>
        <dbReference type="ChEBI" id="CHEBI:57705"/>
        <dbReference type="ChEBI" id="CHEBI:58223"/>
        <dbReference type="ChEBI" id="CHEBI:61387"/>
        <dbReference type="ChEBI" id="CHEBI:61388"/>
        <dbReference type="EC" id="2.4.1.227"/>
    </reaction>
</comment>
<feature type="binding site" evidence="10">
    <location>
        <position position="209"/>
    </location>
    <ligand>
        <name>UDP-N-acetyl-alpha-D-glucosamine</name>
        <dbReference type="ChEBI" id="CHEBI:57705"/>
    </ligand>
</feature>
<dbReference type="EC" id="2.4.1.227" evidence="10"/>
<keyword evidence="14" id="KW-1185">Reference proteome</keyword>
<sequence>MTEPLLTEPLRVVLAGGGTAGHVSPMLAIARALEELPPGPGAGAVRCTMVGTTTGLETRLVPQAGYALDTIDRVPMPRRPTMDLVRLPVRLRRAVAQAGEILARRRADVVVGVGGYVSTPVYLAAVRRGIPLVIHEANVRAGLANKVGARRAAVVATAFPETALAGARCVGMPMRREISTLDRSASRSEARRALGLDQSTPTVVVTGGSSGALNLNRAVAGSLPHLAAAGLQVLHLTGRDKQVLGPDGTPVSSPGYHQREYLDGMEQAYAAADLIVARAGSGTVHELAAVGLPSVLVPLPVGNGEQALNARGLVAAGGALTVRDEAFTPEWIDRELIPLALDAERLLAMSAAAGRLGVCDADRTMARLVVQAAGRILSTTDRSGEDQ</sequence>
<evidence type="ECO:0000256" key="6">
    <source>
        <dbReference type="ARBA" id="ARBA00022984"/>
    </source>
</evidence>
<dbReference type="GO" id="GO:0016757">
    <property type="term" value="F:glycosyltransferase activity"/>
    <property type="evidence" value="ECO:0007669"/>
    <property type="project" value="UniProtKB-KW"/>
</dbReference>
<evidence type="ECO:0000313" key="13">
    <source>
        <dbReference type="EMBL" id="MEO9248859.1"/>
    </source>
</evidence>
<comment type="subcellular location">
    <subcellularLocation>
        <location evidence="10">Cell membrane</location>
        <topology evidence="10">Peripheral membrane protein</topology>
        <orientation evidence="10">Cytoplasmic side</orientation>
    </subcellularLocation>
</comment>
<comment type="caution">
    <text evidence="10">Lacks conserved residue(s) required for the propagation of feature annotation.</text>
</comment>
<organism evidence="13 14">
    <name type="scientific">Citricoccus nitrophenolicus</name>
    <dbReference type="NCBI Taxonomy" id="863575"/>
    <lineage>
        <taxon>Bacteria</taxon>
        <taxon>Bacillati</taxon>
        <taxon>Actinomycetota</taxon>
        <taxon>Actinomycetes</taxon>
        <taxon>Micrococcales</taxon>
        <taxon>Micrococcaceae</taxon>
        <taxon>Citricoccus</taxon>
    </lineage>
</organism>
<evidence type="ECO:0000256" key="4">
    <source>
        <dbReference type="ARBA" id="ARBA00022679"/>
    </source>
</evidence>
<dbReference type="CDD" id="cd03785">
    <property type="entry name" value="GT28_MurG"/>
    <property type="match status" value="1"/>
</dbReference>